<dbReference type="AlphaFoldDB" id="A0A8T1VTD6"/>
<dbReference type="OrthoDB" id="92105at2759"/>
<comment type="caution">
    <text evidence="2">The sequence shown here is derived from an EMBL/GenBank/DDBJ whole genome shotgun (WGS) entry which is preliminary data.</text>
</comment>
<accession>A0A8T1VTD6</accession>
<sequence>MSGSIDAVCPTAGIYVVNSTTIGLSHVCAGGEQGKSPCQGDTGGPFIKENAQGDGGGDDVLIGLVSGDKGCGVKGSPAIYSRVSSTLPWINSVIKK</sequence>
<dbReference type="Proteomes" id="UP000694044">
    <property type="component" value="Unassembled WGS sequence"/>
</dbReference>
<reference evidence="2" key="1">
    <citation type="submission" date="2021-02" db="EMBL/GenBank/DDBJ databases">
        <authorList>
            <person name="Palmer J.M."/>
        </authorList>
    </citation>
    <scope>NUCLEOTIDE SEQUENCE</scope>
    <source>
        <strain evidence="2">SCRP734</strain>
    </source>
</reference>
<evidence type="ECO:0000313" key="3">
    <source>
        <dbReference type="Proteomes" id="UP000694044"/>
    </source>
</evidence>
<proteinExistence type="predicted"/>
<dbReference type="PROSITE" id="PS50240">
    <property type="entry name" value="TRYPSIN_DOM"/>
    <property type="match status" value="1"/>
</dbReference>
<organism evidence="2 3">
    <name type="scientific">Phytophthora pseudosyringae</name>
    <dbReference type="NCBI Taxonomy" id="221518"/>
    <lineage>
        <taxon>Eukaryota</taxon>
        <taxon>Sar</taxon>
        <taxon>Stramenopiles</taxon>
        <taxon>Oomycota</taxon>
        <taxon>Peronosporomycetes</taxon>
        <taxon>Peronosporales</taxon>
        <taxon>Peronosporaceae</taxon>
        <taxon>Phytophthora</taxon>
    </lineage>
</organism>
<feature type="domain" description="Peptidase S1" evidence="1">
    <location>
        <begin position="9"/>
        <end position="95"/>
    </location>
</feature>
<gene>
    <name evidence="2" type="ORF">PHYPSEUDO_002629</name>
</gene>
<evidence type="ECO:0000313" key="2">
    <source>
        <dbReference type="EMBL" id="KAG7384441.1"/>
    </source>
</evidence>
<dbReference type="PANTHER" id="PTHR24260:SF136">
    <property type="entry name" value="GH08193P-RELATED"/>
    <property type="match status" value="1"/>
</dbReference>
<dbReference type="InterPro" id="IPR051333">
    <property type="entry name" value="CLIP_Serine_Protease"/>
</dbReference>
<protein>
    <recommendedName>
        <fullName evidence="1">Peptidase S1 domain-containing protein</fullName>
    </recommendedName>
</protein>
<dbReference type="GO" id="GO:0006508">
    <property type="term" value="P:proteolysis"/>
    <property type="evidence" value="ECO:0007669"/>
    <property type="project" value="InterPro"/>
</dbReference>
<name>A0A8T1VTD6_9STRA</name>
<dbReference type="InterPro" id="IPR001254">
    <property type="entry name" value="Trypsin_dom"/>
</dbReference>
<dbReference type="PANTHER" id="PTHR24260">
    <property type="match status" value="1"/>
</dbReference>
<evidence type="ECO:0000259" key="1">
    <source>
        <dbReference type="PROSITE" id="PS50240"/>
    </source>
</evidence>
<keyword evidence="3" id="KW-1185">Reference proteome</keyword>
<dbReference type="GO" id="GO:0004252">
    <property type="term" value="F:serine-type endopeptidase activity"/>
    <property type="evidence" value="ECO:0007669"/>
    <property type="project" value="InterPro"/>
</dbReference>
<dbReference type="Pfam" id="PF00089">
    <property type="entry name" value="Trypsin"/>
    <property type="match status" value="1"/>
</dbReference>
<dbReference type="EMBL" id="JAGDFM010000148">
    <property type="protein sequence ID" value="KAG7384441.1"/>
    <property type="molecule type" value="Genomic_DNA"/>
</dbReference>